<keyword evidence="2 3" id="KW-0786">Thiamine pyrophosphate</keyword>
<dbReference type="InterPro" id="IPR011766">
    <property type="entry name" value="TPP_enzyme_TPP-bd"/>
</dbReference>
<dbReference type="GO" id="GO:0030976">
    <property type="term" value="F:thiamine pyrophosphate binding"/>
    <property type="evidence" value="ECO:0007669"/>
    <property type="project" value="InterPro"/>
</dbReference>
<organism evidence="7 8">
    <name type="scientific">Novosphingobium chloroacetimidivorans</name>
    <dbReference type="NCBI Taxonomy" id="1428314"/>
    <lineage>
        <taxon>Bacteria</taxon>
        <taxon>Pseudomonadati</taxon>
        <taxon>Pseudomonadota</taxon>
        <taxon>Alphaproteobacteria</taxon>
        <taxon>Sphingomonadales</taxon>
        <taxon>Sphingomonadaceae</taxon>
        <taxon>Novosphingobium</taxon>
    </lineage>
</organism>
<dbReference type="InterPro" id="IPR000399">
    <property type="entry name" value="TPP-bd_CS"/>
</dbReference>
<dbReference type="Gene3D" id="3.40.50.970">
    <property type="match status" value="2"/>
</dbReference>
<accession>A0A7W7KCI6</accession>
<dbReference type="SUPFAM" id="SSF52518">
    <property type="entry name" value="Thiamin diphosphate-binding fold (THDP-binding)"/>
    <property type="match status" value="2"/>
</dbReference>
<dbReference type="CDD" id="cd02002">
    <property type="entry name" value="TPP_BFDC"/>
    <property type="match status" value="1"/>
</dbReference>
<dbReference type="InterPro" id="IPR029061">
    <property type="entry name" value="THDP-binding"/>
</dbReference>
<dbReference type="EC" id="4.1.1.7" evidence="7"/>
<evidence type="ECO:0000259" key="4">
    <source>
        <dbReference type="Pfam" id="PF00205"/>
    </source>
</evidence>
<feature type="domain" description="Thiamine pyrophosphate enzyme N-terminal TPP-binding" evidence="6">
    <location>
        <begin position="1"/>
        <end position="103"/>
    </location>
</feature>
<dbReference type="NCBIfam" id="NF005485">
    <property type="entry name" value="PRK07092.1"/>
    <property type="match status" value="1"/>
</dbReference>
<dbReference type="PROSITE" id="PS00187">
    <property type="entry name" value="TPP_ENZYMES"/>
    <property type="match status" value="1"/>
</dbReference>
<keyword evidence="8" id="KW-1185">Reference proteome</keyword>
<dbReference type="Pfam" id="PF00205">
    <property type="entry name" value="TPP_enzyme_M"/>
    <property type="match status" value="1"/>
</dbReference>
<dbReference type="InterPro" id="IPR012000">
    <property type="entry name" value="Thiamin_PyroP_enz_cen_dom"/>
</dbReference>
<dbReference type="CDD" id="cd07035">
    <property type="entry name" value="TPP_PYR_POX_like"/>
    <property type="match status" value="1"/>
</dbReference>
<dbReference type="InterPro" id="IPR045229">
    <property type="entry name" value="TPP_enz"/>
</dbReference>
<dbReference type="RefSeq" id="WP_184248899.1">
    <property type="nucleotide sequence ID" value="NZ_JACHLR010000019.1"/>
</dbReference>
<evidence type="ECO:0000259" key="6">
    <source>
        <dbReference type="Pfam" id="PF02776"/>
    </source>
</evidence>
<dbReference type="GO" id="GO:0003984">
    <property type="term" value="F:acetolactate synthase activity"/>
    <property type="evidence" value="ECO:0007669"/>
    <property type="project" value="TreeGrafter"/>
</dbReference>
<dbReference type="InterPro" id="IPR012001">
    <property type="entry name" value="Thiamin_PyroP_enz_TPP-bd_dom"/>
</dbReference>
<dbReference type="SUPFAM" id="SSF52467">
    <property type="entry name" value="DHS-like NAD/FAD-binding domain"/>
    <property type="match status" value="1"/>
</dbReference>
<gene>
    <name evidence="7" type="ORF">HNO88_003663</name>
</gene>
<dbReference type="Gene3D" id="3.40.50.1220">
    <property type="entry name" value="TPP-binding domain"/>
    <property type="match status" value="1"/>
</dbReference>
<proteinExistence type="inferred from homology"/>
<evidence type="ECO:0000256" key="2">
    <source>
        <dbReference type="ARBA" id="ARBA00023052"/>
    </source>
</evidence>
<dbReference type="GO" id="GO:0050695">
    <property type="term" value="F:benzoylformate decarboxylase activity"/>
    <property type="evidence" value="ECO:0007669"/>
    <property type="project" value="UniProtKB-EC"/>
</dbReference>
<evidence type="ECO:0000313" key="8">
    <source>
        <dbReference type="Proteomes" id="UP000555448"/>
    </source>
</evidence>
<name>A0A7W7KCI6_9SPHN</name>
<feature type="domain" description="Thiamine pyrophosphate enzyme TPP-binding" evidence="5">
    <location>
        <begin position="376"/>
        <end position="514"/>
    </location>
</feature>
<keyword evidence="7" id="KW-0456">Lyase</keyword>
<sequence>MSVREATYAFLRSVGINKIFGNPGSTELAMFRDFPDDFEYVLGLHEGAVVAMADGYAVASDNATVVNLHSAAGVGNAMGSVFTAFRNQAPIIIIAGQQSRALLPVEPFLYSERATELPRPYVKWSIEPARAEDVPAAIARAYYIAMQEPRGPTFVSVPADDWDRPGEPVAPRQVSRLVRPDPAMIAELRTALAEASNPVFVVGQANANAGAWDETIALAELHQAPVYAGPHAARNSFPETHPLFAGHLLWDRAPLVKTLTGHDLIVVLGAPAFIYHVEGTGPFIPEGATLWQVIDDPSIASWSPVGNAIVGNMKLAINDLLDSAPLTSRTPPPPRVRLPAPAPDRLTDAYLMSRIEAICPDDRVIVCEAPSSLDVMRAHLPMKEPASYYAHASGGLGYGLASAIGIAMAEPRRRVIALIGDGSSMYAIQALWTAVKLGTPVVFVIVNNQAYQALVGFGRLLGMGVPVGTVIDGLDFVKLAEGMSMKGEAITEASALDAALHRAFAFAGPYLLEVRTQAA</sequence>
<dbReference type="GO" id="GO:0019752">
    <property type="term" value="P:carboxylic acid metabolic process"/>
    <property type="evidence" value="ECO:0007669"/>
    <property type="project" value="UniProtKB-ARBA"/>
</dbReference>
<dbReference type="EMBL" id="JACHLR010000019">
    <property type="protein sequence ID" value="MBB4860320.1"/>
    <property type="molecule type" value="Genomic_DNA"/>
</dbReference>
<dbReference type="Proteomes" id="UP000555448">
    <property type="component" value="Unassembled WGS sequence"/>
</dbReference>
<dbReference type="Pfam" id="PF02775">
    <property type="entry name" value="TPP_enzyme_C"/>
    <property type="match status" value="1"/>
</dbReference>
<dbReference type="GO" id="GO:0050660">
    <property type="term" value="F:flavin adenine dinucleotide binding"/>
    <property type="evidence" value="ECO:0007669"/>
    <property type="project" value="TreeGrafter"/>
</dbReference>
<evidence type="ECO:0000313" key="7">
    <source>
        <dbReference type="EMBL" id="MBB4860320.1"/>
    </source>
</evidence>
<dbReference type="InterPro" id="IPR029035">
    <property type="entry name" value="DHS-like_NAD/FAD-binding_dom"/>
</dbReference>
<comment type="similarity">
    <text evidence="1 3">Belongs to the TPP enzyme family.</text>
</comment>
<dbReference type="PANTHER" id="PTHR18968">
    <property type="entry name" value="THIAMINE PYROPHOSPHATE ENZYMES"/>
    <property type="match status" value="1"/>
</dbReference>
<dbReference type="AlphaFoldDB" id="A0A7W7KCI6"/>
<dbReference type="GO" id="GO:0000287">
    <property type="term" value="F:magnesium ion binding"/>
    <property type="evidence" value="ECO:0007669"/>
    <property type="project" value="InterPro"/>
</dbReference>
<reference evidence="7 8" key="1">
    <citation type="submission" date="2020-08" db="EMBL/GenBank/DDBJ databases">
        <title>Functional genomics of gut bacteria from endangered species of beetles.</title>
        <authorList>
            <person name="Carlos-Shanley C."/>
        </authorList>
    </citation>
    <scope>NUCLEOTIDE SEQUENCE [LARGE SCALE GENOMIC DNA]</scope>
    <source>
        <strain evidence="7 8">S00245</strain>
    </source>
</reference>
<evidence type="ECO:0000256" key="3">
    <source>
        <dbReference type="RuleBase" id="RU362132"/>
    </source>
</evidence>
<evidence type="ECO:0000256" key="1">
    <source>
        <dbReference type="ARBA" id="ARBA00007812"/>
    </source>
</evidence>
<evidence type="ECO:0000259" key="5">
    <source>
        <dbReference type="Pfam" id="PF02775"/>
    </source>
</evidence>
<comment type="caution">
    <text evidence="7">The sequence shown here is derived from an EMBL/GenBank/DDBJ whole genome shotgun (WGS) entry which is preliminary data.</text>
</comment>
<dbReference type="Pfam" id="PF02776">
    <property type="entry name" value="TPP_enzyme_N"/>
    <property type="match status" value="1"/>
</dbReference>
<dbReference type="PANTHER" id="PTHR18968:SF133">
    <property type="entry name" value="BENZOYLFORMATE DECARBOXYLASE"/>
    <property type="match status" value="1"/>
</dbReference>
<protein>
    <submittedName>
        <fullName evidence="7">Benzoylformate decarboxylase</fullName>
        <ecNumber evidence="7">4.1.1.7</ecNumber>
    </submittedName>
</protein>
<feature type="domain" description="Thiamine pyrophosphate enzyme central" evidence="4">
    <location>
        <begin position="185"/>
        <end position="320"/>
    </location>
</feature>